<dbReference type="PANTHER" id="PTHR24078:SF524">
    <property type="entry name" value="DNAJ HEAT SHOCK FAMILY PROTEIN"/>
    <property type="match status" value="1"/>
</dbReference>
<gene>
    <name evidence="7" type="ORF">Sango_0973800</name>
</gene>
<dbReference type="InterPro" id="IPR011992">
    <property type="entry name" value="EF-hand-dom_pair"/>
</dbReference>
<dbReference type="EMBL" id="JACGWL010000005">
    <property type="protein sequence ID" value="KAK4402331.1"/>
    <property type="molecule type" value="Genomic_DNA"/>
</dbReference>
<accession>A0AAE1WZH6</accession>
<dbReference type="InterPro" id="IPR001623">
    <property type="entry name" value="DnaJ_domain"/>
</dbReference>
<dbReference type="Gene3D" id="1.10.287.110">
    <property type="entry name" value="DnaJ domain"/>
    <property type="match status" value="1"/>
</dbReference>
<name>A0AAE1WZH6_9LAMI</name>
<dbReference type="GO" id="GO:0051087">
    <property type="term" value="F:protein-folding chaperone binding"/>
    <property type="evidence" value="ECO:0007669"/>
    <property type="project" value="TreeGrafter"/>
</dbReference>
<dbReference type="PROSITE" id="PS50076">
    <property type="entry name" value="DNAJ_2"/>
    <property type="match status" value="1"/>
</dbReference>
<dbReference type="GO" id="GO:0005829">
    <property type="term" value="C:cytosol"/>
    <property type="evidence" value="ECO:0007669"/>
    <property type="project" value="TreeGrafter"/>
</dbReference>
<proteinExistence type="predicted"/>
<dbReference type="Pfam" id="PF13499">
    <property type="entry name" value="EF-hand_7"/>
    <property type="match status" value="1"/>
</dbReference>
<dbReference type="GO" id="GO:0005509">
    <property type="term" value="F:calcium ion binding"/>
    <property type="evidence" value="ECO:0007669"/>
    <property type="project" value="InterPro"/>
</dbReference>
<dbReference type="AlphaFoldDB" id="A0AAE1WZH6"/>
<dbReference type="SMART" id="SM00271">
    <property type="entry name" value="DnaJ"/>
    <property type="match status" value="1"/>
</dbReference>
<dbReference type="SUPFAM" id="SSF49493">
    <property type="entry name" value="HSP40/DnaJ peptide-binding domain"/>
    <property type="match status" value="2"/>
</dbReference>
<dbReference type="InterPro" id="IPR002939">
    <property type="entry name" value="DnaJ_C"/>
</dbReference>
<dbReference type="PROSITE" id="PS00018">
    <property type="entry name" value="EF_HAND_1"/>
    <property type="match status" value="4"/>
</dbReference>
<dbReference type="Pfam" id="PF13202">
    <property type="entry name" value="EF-hand_5"/>
    <property type="match status" value="1"/>
</dbReference>
<dbReference type="CDD" id="cd10747">
    <property type="entry name" value="DnaJ_C"/>
    <property type="match status" value="1"/>
</dbReference>
<dbReference type="InterPro" id="IPR051339">
    <property type="entry name" value="DnaJ_subfamily_B"/>
</dbReference>
<protein>
    <submittedName>
        <fullName evidence="7">DnaJsubfamily B member 4</fullName>
    </submittedName>
</protein>
<evidence type="ECO:0000259" key="6">
    <source>
        <dbReference type="PROSITE" id="PS50222"/>
    </source>
</evidence>
<dbReference type="InterPro" id="IPR002048">
    <property type="entry name" value="EF_hand_dom"/>
</dbReference>
<dbReference type="FunFam" id="1.10.238.10:FF:000003">
    <property type="entry name" value="Calmodulin A"/>
    <property type="match status" value="1"/>
</dbReference>
<organism evidence="7 8">
    <name type="scientific">Sesamum angolense</name>
    <dbReference type="NCBI Taxonomy" id="2727404"/>
    <lineage>
        <taxon>Eukaryota</taxon>
        <taxon>Viridiplantae</taxon>
        <taxon>Streptophyta</taxon>
        <taxon>Embryophyta</taxon>
        <taxon>Tracheophyta</taxon>
        <taxon>Spermatophyta</taxon>
        <taxon>Magnoliopsida</taxon>
        <taxon>eudicotyledons</taxon>
        <taxon>Gunneridae</taxon>
        <taxon>Pentapetalae</taxon>
        <taxon>asterids</taxon>
        <taxon>lamiids</taxon>
        <taxon>Lamiales</taxon>
        <taxon>Pedaliaceae</taxon>
        <taxon>Sesamum</taxon>
    </lineage>
</organism>
<dbReference type="InterPro" id="IPR036869">
    <property type="entry name" value="J_dom_sf"/>
</dbReference>
<keyword evidence="3" id="KW-0143">Chaperone</keyword>
<feature type="region of interest" description="Disordered" evidence="4">
    <location>
        <begin position="451"/>
        <end position="484"/>
    </location>
</feature>
<dbReference type="GO" id="GO:0051082">
    <property type="term" value="F:unfolded protein binding"/>
    <property type="evidence" value="ECO:0007669"/>
    <property type="project" value="InterPro"/>
</dbReference>
<feature type="domain" description="EF-hand" evidence="6">
    <location>
        <begin position="130"/>
        <end position="165"/>
    </location>
</feature>
<dbReference type="PROSITE" id="PS50222">
    <property type="entry name" value="EF_HAND_2"/>
    <property type="match status" value="3"/>
</dbReference>
<dbReference type="PRINTS" id="PR00625">
    <property type="entry name" value="JDOMAIN"/>
</dbReference>
<reference evidence="7" key="1">
    <citation type="submission" date="2020-06" db="EMBL/GenBank/DDBJ databases">
        <authorList>
            <person name="Li T."/>
            <person name="Hu X."/>
            <person name="Zhang T."/>
            <person name="Song X."/>
            <person name="Zhang H."/>
            <person name="Dai N."/>
            <person name="Sheng W."/>
            <person name="Hou X."/>
            <person name="Wei L."/>
        </authorList>
    </citation>
    <scope>NUCLEOTIDE SEQUENCE</scope>
    <source>
        <strain evidence="7">K16</strain>
        <tissue evidence="7">Leaf</tissue>
    </source>
</reference>
<dbReference type="SMART" id="SM00054">
    <property type="entry name" value="EFh"/>
    <property type="match status" value="4"/>
</dbReference>
<dbReference type="Gene3D" id="1.10.238.10">
    <property type="entry name" value="EF-hand"/>
    <property type="match status" value="2"/>
</dbReference>
<dbReference type="Pfam" id="PF01556">
    <property type="entry name" value="DnaJ_C"/>
    <property type="match status" value="1"/>
</dbReference>
<dbReference type="PROSITE" id="PS00636">
    <property type="entry name" value="DNAJ_1"/>
    <property type="match status" value="1"/>
</dbReference>
<dbReference type="InterPro" id="IPR018253">
    <property type="entry name" value="DnaJ_domain_CS"/>
</dbReference>
<keyword evidence="1" id="KW-0677">Repeat</keyword>
<dbReference type="SUPFAM" id="SSF47473">
    <property type="entry name" value="EF-hand"/>
    <property type="match status" value="1"/>
</dbReference>
<dbReference type="InterPro" id="IPR008971">
    <property type="entry name" value="HSP40/DnaJ_pept-bd"/>
</dbReference>
<evidence type="ECO:0000259" key="5">
    <source>
        <dbReference type="PROSITE" id="PS50076"/>
    </source>
</evidence>
<dbReference type="GO" id="GO:0006457">
    <property type="term" value="P:protein folding"/>
    <property type="evidence" value="ECO:0007669"/>
    <property type="project" value="InterPro"/>
</dbReference>
<dbReference type="CDD" id="cd00051">
    <property type="entry name" value="EFh"/>
    <property type="match status" value="1"/>
</dbReference>
<dbReference type="SUPFAM" id="SSF46565">
    <property type="entry name" value="Chaperone J-domain"/>
    <property type="match status" value="1"/>
</dbReference>
<evidence type="ECO:0000256" key="2">
    <source>
        <dbReference type="ARBA" id="ARBA00022837"/>
    </source>
</evidence>
<feature type="domain" description="EF-hand" evidence="6">
    <location>
        <begin position="1"/>
        <end position="24"/>
    </location>
</feature>
<keyword evidence="2" id="KW-0106">Calcium</keyword>
<keyword evidence="8" id="KW-1185">Reference proteome</keyword>
<dbReference type="CDD" id="cd06257">
    <property type="entry name" value="DnaJ"/>
    <property type="match status" value="1"/>
</dbReference>
<reference evidence="7" key="2">
    <citation type="journal article" date="2024" name="Plant">
        <title>Genomic evolution and insights into agronomic trait innovations of Sesamum species.</title>
        <authorList>
            <person name="Miao H."/>
            <person name="Wang L."/>
            <person name="Qu L."/>
            <person name="Liu H."/>
            <person name="Sun Y."/>
            <person name="Le M."/>
            <person name="Wang Q."/>
            <person name="Wei S."/>
            <person name="Zheng Y."/>
            <person name="Lin W."/>
            <person name="Duan Y."/>
            <person name="Cao H."/>
            <person name="Xiong S."/>
            <person name="Wang X."/>
            <person name="Wei L."/>
            <person name="Li C."/>
            <person name="Ma Q."/>
            <person name="Ju M."/>
            <person name="Zhao R."/>
            <person name="Li G."/>
            <person name="Mu C."/>
            <person name="Tian Q."/>
            <person name="Mei H."/>
            <person name="Zhang T."/>
            <person name="Gao T."/>
            <person name="Zhang H."/>
        </authorList>
    </citation>
    <scope>NUCLEOTIDE SEQUENCE</scope>
    <source>
        <strain evidence="7">K16</strain>
    </source>
</reference>
<evidence type="ECO:0000256" key="4">
    <source>
        <dbReference type="SAM" id="MobiDB-lite"/>
    </source>
</evidence>
<feature type="domain" description="J" evidence="5">
    <location>
        <begin position="330"/>
        <end position="395"/>
    </location>
</feature>
<evidence type="ECO:0000256" key="3">
    <source>
        <dbReference type="ARBA" id="ARBA00023186"/>
    </source>
</evidence>
<dbReference type="Proteomes" id="UP001289374">
    <property type="component" value="Unassembled WGS sequence"/>
</dbReference>
<dbReference type="Pfam" id="PF00226">
    <property type="entry name" value="DnaJ"/>
    <property type="match status" value="1"/>
</dbReference>
<dbReference type="Gene3D" id="2.60.260.20">
    <property type="entry name" value="Urease metallochaperone UreE, N-terminal domain"/>
    <property type="match status" value="3"/>
</dbReference>
<dbReference type="FunFam" id="1.10.287.110:FF:000020">
    <property type="entry name" value="DnaJ subfamily B member 13"/>
    <property type="match status" value="1"/>
</dbReference>
<comment type="caution">
    <text evidence="7">The sequence shown here is derived from an EMBL/GenBank/DDBJ whole genome shotgun (WGS) entry which is preliminary data.</text>
</comment>
<evidence type="ECO:0000256" key="1">
    <source>
        <dbReference type="ARBA" id="ARBA00022737"/>
    </source>
</evidence>
<dbReference type="FunFam" id="2.60.260.20:FF:000006">
    <property type="entry name" value="DnaJ subfamily B member 13"/>
    <property type="match status" value="1"/>
</dbReference>
<evidence type="ECO:0000313" key="7">
    <source>
        <dbReference type="EMBL" id="KAK4402331.1"/>
    </source>
</evidence>
<evidence type="ECO:0000313" key="8">
    <source>
        <dbReference type="Proteomes" id="UP001289374"/>
    </source>
</evidence>
<dbReference type="PANTHER" id="PTHR24078">
    <property type="entry name" value="DNAJ HOMOLOG SUBFAMILY C MEMBER"/>
    <property type="match status" value="1"/>
</dbReference>
<dbReference type="InterPro" id="IPR018247">
    <property type="entry name" value="EF_Hand_1_Ca_BS"/>
</dbReference>
<feature type="domain" description="EF-hand" evidence="6">
    <location>
        <begin position="94"/>
        <end position="129"/>
    </location>
</feature>
<sequence>MDTDDDGKVTFEELKAGLRKVGSQLAEPEIKLMMDVVNVNSSHSKNRSHLVLDAFATLCLFSPPVPAIEADVDGNGVLDYGEFVAVTIHLQRMENDEHFRRAFMFFDKDGSGYIELDELQEALIDESGETDPDVLNNIMREVDTDKDGQISYDEFVAMMKAGTDWRKASRQYQREYSCTLQRWELVVILQLRKMEFWNDNWWAVGTIETVEFWNDSFIQMLNPATVELHFDLPIGDAEEINMTLKRKTIKKIKKSLLRLQTSDFNPTTHKPFLHSFVTYALTAPPLFPLPPLRSLLVRIQSHDHAQDKAITLQRSSKTEKLIRTQEMGVDYYNILKVNRSATDEDLKKAYRRLAMIWHPDKNSNKQEAEAKFKQISEAYDVLSDPQKRQIYDLYGEEGLKSAQCPPPPRGPRTRHQGFYYKNQQHPNPNFRFNPRNAEDIFAEFFGENGSGNAGGSSSSGNGGGSGRDGYFRNTTMNSGGGLRKAPPMENVLMCSLEELYNGATRKMKISRSVLDSHRAAFEMFYPILYDRSLPPVGQSVAMFSVVLRLSSLDKFSIFPVAKNKMFHLRFLNINIDDCIQPYPGRETIVLFHNSSFLRYCILRIDVYGVFEISLYSLILHVINPRLMEEILTIDIKPGWKKGTKVTFPEKGNEEPGIVPADLIFVVDEKTHPVYRRDGNDLIAKQEVTLLESLTGKTLELSALDGRNITVPLTEVMKPGHEVLVPNEGMPYSKDPRKKGTLRIQIDVRYPKRLTEAQKHELRRILGGSL</sequence>